<organism evidence="1 2">
    <name type="scientific">Sinocyclocheilus rhinocerous</name>
    <dbReference type="NCBI Taxonomy" id="307959"/>
    <lineage>
        <taxon>Eukaryota</taxon>
        <taxon>Metazoa</taxon>
        <taxon>Chordata</taxon>
        <taxon>Craniata</taxon>
        <taxon>Vertebrata</taxon>
        <taxon>Euteleostomi</taxon>
        <taxon>Actinopterygii</taxon>
        <taxon>Neopterygii</taxon>
        <taxon>Teleostei</taxon>
        <taxon>Ostariophysi</taxon>
        <taxon>Cypriniformes</taxon>
        <taxon>Cyprinidae</taxon>
        <taxon>Cyprininae</taxon>
        <taxon>Sinocyclocheilus</taxon>
    </lineage>
</organism>
<evidence type="ECO:0000313" key="1">
    <source>
        <dbReference type="Ensembl" id="ENSSRHP00000079105.1"/>
    </source>
</evidence>
<reference evidence="1" key="1">
    <citation type="submission" date="2025-08" db="UniProtKB">
        <authorList>
            <consortium name="Ensembl"/>
        </authorList>
    </citation>
    <scope>IDENTIFICATION</scope>
</reference>
<reference evidence="1" key="2">
    <citation type="submission" date="2025-09" db="UniProtKB">
        <authorList>
            <consortium name="Ensembl"/>
        </authorList>
    </citation>
    <scope>IDENTIFICATION</scope>
</reference>
<sequence>MEEVKDDKTYKGFVDRLTLGITRGLENLPGVLDVGFVEKPPAEKRCLLSWEQVWRNFS</sequence>
<dbReference type="Proteomes" id="UP000472270">
    <property type="component" value="Unassembled WGS sequence"/>
</dbReference>
<proteinExistence type="predicted"/>
<protein>
    <submittedName>
        <fullName evidence="1">Uncharacterized protein</fullName>
    </submittedName>
</protein>
<dbReference type="PANTHER" id="PTHR31854">
    <property type="entry name" value="TUBULIN POLYGLUTAMYLASE COMPLEX SUBUNIT 2"/>
    <property type="match status" value="1"/>
</dbReference>
<dbReference type="PANTHER" id="PTHR31854:SF2">
    <property type="entry name" value="TUBULIN POLYGLUTAMYLASE COMPLEX SUBUNIT 2"/>
    <property type="match status" value="1"/>
</dbReference>
<dbReference type="InterPro" id="IPR039231">
    <property type="entry name" value="TPGS2"/>
</dbReference>
<accession>A0A673LT33</accession>
<dbReference type="AlphaFoldDB" id="A0A673LT33"/>
<dbReference type="Ensembl" id="ENSSRHT00000081251.1">
    <property type="protein sequence ID" value="ENSSRHP00000079105.1"/>
    <property type="gene ID" value="ENSSRHG00000039242.1"/>
</dbReference>
<evidence type="ECO:0000313" key="2">
    <source>
        <dbReference type="Proteomes" id="UP000472270"/>
    </source>
</evidence>
<keyword evidence="2" id="KW-1185">Reference proteome</keyword>
<name>A0A673LT33_9TELE</name>